<dbReference type="PANTHER" id="PTHR46688">
    <property type="entry name" value="ADP-RIBOSYLATION FACTOR-LIKE PROTEIN 16"/>
    <property type="match status" value="1"/>
</dbReference>
<gene>
    <name evidence="4" type="ORF">TRIADDRAFT_28623</name>
</gene>
<dbReference type="Proteomes" id="UP000009022">
    <property type="component" value="Unassembled WGS sequence"/>
</dbReference>
<evidence type="ECO:0000313" key="5">
    <source>
        <dbReference type="Proteomes" id="UP000009022"/>
    </source>
</evidence>
<dbReference type="RefSeq" id="XP_002114900.1">
    <property type="nucleotide sequence ID" value="XM_002114864.1"/>
</dbReference>
<dbReference type="Pfam" id="PF00025">
    <property type="entry name" value="Arf"/>
    <property type="match status" value="1"/>
</dbReference>
<dbReference type="EMBL" id="DS985249">
    <property type="protein sequence ID" value="EDV22356.1"/>
    <property type="molecule type" value="Genomic_DNA"/>
</dbReference>
<proteinExistence type="predicted"/>
<keyword evidence="2 3" id="KW-0342">GTP-binding</keyword>
<feature type="binding site" evidence="3">
    <location>
        <begin position="77"/>
        <end position="80"/>
    </location>
    <ligand>
        <name>GTP</name>
        <dbReference type="ChEBI" id="CHEBI:37565"/>
    </ligand>
</feature>
<reference evidence="4 5" key="1">
    <citation type="journal article" date="2008" name="Nature">
        <title>The Trichoplax genome and the nature of placozoans.</title>
        <authorList>
            <person name="Srivastava M."/>
            <person name="Begovic E."/>
            <person name="Chapman J."/>
            <person name="Putnam N.H."/>
            <person name="Hellsten U."/>
            <person name="Kawashima T."/>
            <person name="Kuo A."/>
            <person name="Mitros T."/>
            <person name="Salamov A."/>
            <person name="Carpenter M.L."/>
            <person name="Signorovitch A.Y."/>
            <person name="Moreno M.A."/>
            <person name="Kamm K."/>
            <person name="Grimwood J."/>
            <person name="Schmutz J."/>
            <person name="Shapiro H."/>
            <person name="Grigoriev I.V."/>
            <person name="Buss L.W."/>
            <person name="Schierwater B."/>
            <person name="Dellaporta S.L."/>
            <person name="Rokhsar D.S."/>
        </authorList>
    </citation>
    <scope>NUCLEOTIDE SEQUENCE [LARGE SCALE GENOMIC DNA]</scope>
    <source>
        <strain evidence="4 5">Grell-BS-1999</strain>
    </source>
</reference>
<dbReference type="InParanoid" id="B3S3X4"/>
<evidence type="ECO:0000256" key="2">
    <source>
        <dbReference type="ARBA" id="ARBA00023134"/>
    </source>
</evidence>
<dbReference type="PhylomeDB" id="B3S3X4"/>
<organism evidence="4 5">
    <name type="scientific">Trichoplax adhaerens</name>
    <name type="common">Trichoplax reptans</name>
    <dbReference type="NCBI Taxonomy" id="10228"/>
    <lineage>
        <taxon>Eukaryota</taxon>
        <taxon>Metazoa</taxon>
        <taxon>Placozoa</taxon>
        <taxon>Uniplacotomia</taxon>
        <taxon>Trichoplacea</taxon>
        <taxon>Trichoplacidae</taxon>
        <taxon>Trichoplax</taxon>
    </lineage>
</organism>
<dbReference type="PANTHER" id="PTHR46688:SF1">
    <property type="entry name" value="ADP-RIBOSYLATION FACTOR-LIKE PROTEIN 16"/>
    <property type="match status" value="1"/>
</dbReference>
<dbReference type="AlphaFoldDB" id="B3S3X4"/>
<dbReference type="SUPFAM" id="SSF52540">
    <property type="entry name" value="P-loop containing nucleoside triphosphate hydrolases"/>
    <property type="match status" value="1"/>
</dbReference>
<accession>B3S3X4</accession>
<dbReference type="eggNOG" id="KOG0072">
    <property type="taxonomic scope" value="Eukaryota"/>
</dbReference>
<name>B3S3X4_TRIAD</name>
<sequence>IGTNLATIHVTKKKSVTIRELGGKMSPIWPSYYKSEKNIMFMIDTSDRTQSSSAVCLLLSMLADDDMESKNILILLNKMDISNAMTQREVDTIFRLNDIISYAKQKITVLDCSLITGDGLMNVISWLSQSNLD</sequence>
<evidence type="ECO:0000313" key="4">
    <source>
        <dbReference type="EMBL" id="EDV22356.1"/>
    </source>
</evidence>
<dbReference type="HOGENOM" id="CLU_040729_14_1_1"/>
<evidence type="ECO:0000256" key="3">
    <source>
        <dbReference type="PIRSR" id="PIRSR606689-1"/>
    </source>
</evidence>
<keyword evidence="1 3" id="KW-0547">Nucleotide-binding</keyword>
<feature type="binding site" evidence="3">
    <location>
        <position position="23"/>
    </location>
    <ligand>
        <name>GTP</name>
        <dbReference type="ChEBI" id="CHEBI:37565"/>
    </ligand>
</feature>
<dbReference type="OrthoDB" id="365445at2759"/>
<evidence type="ECO:0008006" key="6">
    <source>
        <dbReference type="Google" id="ProtNLM"/>
    </source>
</evidence>
<dbReference type="InterPro" id="IPR027417">
    <property type="entry name" value="P-loop_NTPase"/>
</dbReference>
<dbReference type="GeneID" id="6756301"/>
<keyword evidence="5" id="KW-1185">Reference proteome</keyword>
<dbReference type="PROSITE" id="PS51417">
    <property type="entry name" value="ARF"/>
    <property type="match status" value="1"/>
</dbReference>
<dbReference type="InterPro" id="IPR006689">
    <property type="entry name" value="Small_GTPase_ARF/SAR"/>
</dbReference>
<feature type="non-terminal residue" evidence="4">
    <location>
        <position position="1"/>
    </location>
</feature>
<dbReference type="GO" id="GO:0003924">
    <property type="term" value="F:GTPase activity"/>
    <property type="evidence" value="ECO:0007669"/>
    <property type="project" value="InterPro"/>
</dbReference>
<dbReference type="GO" id="GO:0005525">
    <property type="term" value="F:GTP binding"/>
    <property type="evidence" value="ECO:0007669"/>
    <property type="project" value="UniProtKB-KW"/>
</dbReference>
<dbReference type="KEGG" id="tad:TRIADDRAFT_28623"/>
<dbReference type="Gene3D" id="3.40.50.300">
    <property type="entry name" value="P-loop containing nucleotide triphosphate hydrolases"/>
    <property type="match status" value="1"/>
</dbReference>
<dbReference type="OMA" id="DIISWAT"/>
<evidence type="ECO:0000256" key="1">
    <source>
        <dbReference type="ARBA" id="ARBA00022741"/>
    </source>
</evidence>
<protein>
    <recommendedName>
        <fullName evidence="6">ADP-ribosylation factor-like protein 16</fullName>
    </recommendedName>
</protein>
<dbReference type="CTD" id="6756301"/>